<dbReference type="InterPro" id="IPR002826">
    <property type="entry name" value="MptE-like"/>
</dbReference>
<feature type="domain" description="6-hydroxymethylpterin diphosphokinase MptE-like" evidence="1">
    <location>
        <begin position="31"/>
        <end position="173"/>
    </location>
</feature>
<reference evidence="2 3" key="1">
    <citation type="submission" date="2017-03" db="EMBL/GenBank/DDBJ databases">
        <title>Genome Sequence of Roseovarius mucosus strain SMR3 Isolated from a culture of the Diatom Skeletonema marinoi.</title>
        <authorList>
            <person name="Topel M."/>
            <person name="Pinder M."/>
            <person name="Johansson O.N."/>
            <person name="Kourtchenko O."/>
            <person name="Godhe A."/>
            <person name="Clarke A.K."/>
        </authorList>
    </citation>
    <scope>NUCLEOTIDE SEQUENCE [LARGE SCALE GENOMIC DNA]</scope>
    <source>
        <strain evidence="2 3">SMR3</strain>
    </source>
</reference>
<dbReference type="AlphaFoldDB" id="A0A1V0RJS1"/>
<dbReference type="Proteomes" id="UP000192273">
    <property type="component" value="Chromosome"/>
</dbReference>
<sequence length="259" mass="28801">MDLRKTIRRTLDQLGGLGRRTETGSNSGLAQFENLHQGESCVIVCNGPSLNRMDLRFLRNHTVIGLNKIHLGLEKFGFEPRYLVAVNPKVVEQAREALAALPAIRFIGARAAGHLEEGPRTFHVPILTPPVMFSTDICKGLREGGTVTHAALQVAYYMGFSKVVIIGMDHRFTYHGAPHEAHVMEGPDPNHFSPEYFRGQVWDNPDLERSEASYKVAREVFEAAGRQIVDATLDGACPVFEKADYRAVFGLPRDHGPRE</sequence>
<dbReference type="Pfam" id="PF01973">
    <property type="entry name" value="MptE-like"/>
    <property type="match status" value="1"/>
</dbReference>
<protein>
    <recommendedName>
        <fullName evidence="1">6-hydroxymethylpterin diphosphokinase MptE-like domain-containing protein</fullName>
    </recommendedName>
</protein>
<organism evidence="2 3">
    <name type="scientific">Roseovarius mucosus</name>
    <dbReference type="NCBI Taxonomy" id="215743"/>
    <lineage>
        <taxon>Bacteria</taxon>
        <taxon>Pseudomonadati</taxon>
        <taxon>Pseudomonadota</taxon>
        <taxon>Alphaproteobacteria</taxon>
        <taxon>Rhodobacterales</taxon>
        <taxon>Roseobacteraceae</taxon>
        <taxon>Roseovarius</taxon>
    </lineage>
</organism>
<accession>A0A1V0RJS1</accession>
<dbReference type="RefSeq" id="WP_198385568.1">
    <property type="nucleotide sequence ID" value="NZ_CP020474.1"/>
</dbReference>
<evidence type="ECO:0000313" key="2">
    <source>
        <dbReference type="EMBL" id="ARE82004.1"/>
    </source>
</evidence>
<proteinExistence type="predicted"/>
<evidence type="ECO:0000313" key="3">
    <source>
        <dbReference type="Proteomes" id="UP000192273"/>
    </source>
</evidence>
<evidence type="ECO:0000259" key="1">
    <source>
        <dbReference type="Pfam" id="PF01973"/>
    </source>
</evidence>
<dbReference type="KEGG" id="rmm:ROSMUCSMR3_00500"/>
<dbReference type="Gene3D" id="3.90.1480.10">
    <property type="entry name" value="Alpha-2,3-sialyltransferase"/>
    <property type="match status" value="1"/>
</dbReference>
<keyword evidence="3" id="KW-1185">Reference proteome</keyword>
<dbReference type="EMBL" id="CP020474">
    <property type="protein sequence ID" value="ARE82004.1"/>
    <property type="molecule type" value="Genomic_DNA"/>
</dbReference>
<name>A0A1V0RJS1_9RHOB</name>
<gene>
    <name evidence="2" type="ORF">ROSMUCSMR3_00500</name>
</gene>